<evidence type="ECO:0000313" key="3">
    <source>
        <dbReference type="EMBL" id="MBU3219485.1"/>
    </source>
</evidence>
<dbReference type="Pfam" id="PF00665">
    <property type="entry name" value="rve"/>
    <property type="match status" value="1"/>
</dbReference>
<dbReference type="InterPro" id="IPR050900">
    <property type="entry name" value="Transposase_IS3/IS150/IS904"/>
</dbReference>
<dbReference type="PROSITE" id="PS50994">
    <property type="entry name" value="INTEGRASE"/>
    <property type="match status" value="1"/>
</dbReference>
<reference evidence="3 4" key="1">
    <citation type="submission" date="2021-06" db="EMBL/GenBank/DDBJ databases">
        <title>Clostridia strains as spoilage organisms.</title>
        <authorList>
            <person name="Wambui J."/>
            <person name="Stephan R."/>
            <person name="Stevens M.J.A."/>
        </authorList>
    </citation>
    <scope>NUCLEOTIDE SEQUENCE [LARGE SCALE GENOMIC DNA]</scope>
    <source>
        <strain evidence="3 4">CM013</strain>
    </source>
</reference>
<dbReference type="Gene3D" id="3.30.420.10">
    <property type="entry name" value="Ribonuclease H-like superfamily/Ribonuclease H"/>
    <property type="match status" value="1"/>
</dbReference>
<dbReference type="InterPro" id="IPR012337">
    <property type="entry name" value="RNaseH-like_sf"/>
</dbReference>
<comment type="caution">
    <text evidence="3">The sequence shown here is derived from an EMBL/GenBank/DDBJ whole genome shotgun (WGS) entry which is preliminary data.</text>
</comment>
<dbReference type="Pfam" id="PF13333">
    <property type="entry name" value="rve_2"/>
    <property type="match status" value="1"/>
</dbReference>
<dbReference type="EMBL" id="JAHLDG010000006">
    <property type="protein sequence ID" value="MBU3219485.1"/>
    <property type="molecule type" value="Genomic_DNA"/>
</dbReference>
<protein>
    <submittedName>
        <fullName evidence="3">IS3 family transposase</fullName>
    </submittedName>
</protein>
<dbReference type="PANTHER" id="PTHR46889:SF4">
    <property type="entry name" value="TRANSPOSASE INSO FOR INSERTION SEQUENCE ELEMENT IS911B-RELATED"/>
    <property type="match status" value="1"/>
</dbReference>
<evidence type="ECO:0000313" key="4">
    <source>
        <dbReference type="Proteomes" id="UP000740830"/>
    </source>
</evidence>
<dbReference type="Proteomes" id="UP000740830">
    <property type="component" value="Unassembled WGS sequence"/>
</dbReference>
<dbReference type="NCBIfam" id="NF033516">
    <property type="entry name" value="transpos_IS3"/>
    <property type="match status" value="1"/>
</dbReference>
<sequence length="255" mass="29840">MPNYLKCRKSAYNEKKQCVQNQIKEIFHSENGKMGYRMIKLSLEKQGTNLSLLTVHKYMKALNLKSISFRKRPNYVKGTSHKVFKNLLNRDFTAPKKNLKWCTDFTYIHSSNGKMMYNCCILDLHDRSVMASRSSTNITADLAIETLTEAIQTHKPTAGLMLHSDQGSQYTSKAFTTFCRFNKIQQSMSRAGCPYDNVPMESFYGKLKSEHLNHYNIKNIYNLNELTNDYIFRYYHHKRPHSSLGRLTPFEKRYL</sequence>
<dbReference type="InterPro" id="IPR001584">
    <property type="entry name" value="Integrase_cat-core"/>
</dbReference>
<name>A0ABS6C200_9CLOT</name>
<keyword evidence="4" id="KW-1185">Reference proteome</keyword>
<evidence type="ECO:0000256" key="1">
    <source>
        <dbReference type="ARBA" id="ARBA00002286"/>
    </source>
</evidence>
<gene>
    <name evidence="3" type="ORF">KPL27_05115</name>
</gene>
<dbReference type="PANTHER" id="PTHR46889">
    <property type="entry name" value="TRANSPOSASE INSF FOR INSERTION SEQUENCE IS3B-RELATED"/>
    <property type="match status" value="1"/>
</dbReference>
<dbReference type="SUPFAM" id="SSF53098">
    <property type="entry name" value="Ribonuclease H-like"/>
    <property type="match status" value="1"/>
</dbReference>
<feature type="domain" description="Integrase catalytic" evidence="2">
    <location>
        <begin position="91"/>
        <end position="255"/>
    </location>
</feature>
<dbReference type="RefSeq" id="WP_185158538.1">
    <property type="nucleotide sequence ID" value="NZ_JACKWW010000008.1"/>
</dbReference>
<proteinExistence type="predicted"/>
<dbReference type="InterPro" id="IPR048020">
    <property type="entry name" value="Transpos_IS3"/>
</dbReference>
<organism evidence="3 4">
    <name type="scientific">Clostridium algidicarnis</name>
    <dbReference type="NCBI Taxonomy" id="37659"/>
    <lineage>
        <taxon>Bacteria</taxon>
        <taxon>Bacillati</taxon>
        <taxon>Bacillota</taxon>
        <taxon>Clostridia</taxon>
        <taxon>Eubacteriales</taxon>
        <taxon>Clostridiaceae</taxon>
        <taxon>Clostridium</taxon>
    </lineage>
</organism>
<comment type="function">
    <text evidence="1">Involved in the transposition of the insertion sequence.</text>
</comment>
<dbReference type="InterPro" id="IPR036397">
    <property type="entry name" value="RNaseH_sf"/>
</dbReference>
<accession>A0ABS6C200</accession>
<dbReference type="Pfam" id="PF13276">
    <property type="entry name" value="HTH_21"/>
    <property type="match status" value="1"/>
</dbReference>
<evidence type="ECO:0000259" key="2">
    <source>
        <dbReference type="PROSITE" id="PS50994"/>
    </source>
</evidence>
<dbReference type="InterPro" id="IPR025948">
    <property type="entry name" value="HTH-like_dom"/>
</dbReference>